<dbReference type="EMBL" id="BK015636">
    <property type="protein sequence ID" value="DAE17130.1"/>
    <property type="molecule type" value="Genomic_DNA"/>
</dbReference>
<sequence>MKKNLVVSTVAAIAAMNPEGFTVNAANLQPVTTGYAVALKRTQNSFGAEGLAKVANVIEELQASSEMNGRTLAFGGWYDFESGLYYYDATVIFADRAEAIEAGRANEQIAIFDLANLEEIRL</sequence>
<proteinExistence type="predicted"/>
<reference evidence="1" key="1">
    <citation type="journal article" date="2021" name="Proc. Natl. Acad. Sci. U.S.A.">
        <title>A Catalog of Tens of Thousands of Viruses from Human Metagenomes Reveals Hidden Associations with Chronic Diseases.</title>
        <authorList>
            <person name="Tisza M.J."/>
            <person name="Buck C.B."/>
        </authorList>
    </citation>
    <scope>NUCLEOTIDE SEQUENCE</scope>
    <source>
        <strain evidence="1">Ctbvd11</strain>
    </source>
</reference>
<protein>
    <submittedName>
        <fullName evidence="1">Uncharacterized protein</fullName>
    </submittedName>
</protein>
<name>A0A8S5QDW0_9CAUD</name>
<evidence type="ECO:0000313" key="1">
    <source>
        <dbReference type="EMBL" id="DAE17130.1"/>
    </source>
</evidence>
<organism evidence="1">
    <name type="scientific">Siphoviridae sp. ctbvd11</name>
    <dbReference type="NCBI Taxonomy" id="2825567"/>
    <lineage>
        <taxon>Viruses</taxon>
        <taxon>Duplodnaviria</taxon>
        <taxon>Heunggongvirae</taxon>
        <taxon>Uroviricota</taxon>
        <taxon>Caudoviricetes</taxon>
    </lineage>
</organism>
<accession>A0A8S5QDW0</accession>